<dbReference type="GO" id="GO:0060320">
    <property type="term" value="P:rejection of self pollen"/>
    <property type="evidence" value="ECO:0007669"/>
    <property type="project" value="UniProtKB-KW"/>
</dbReference>
<sequence length="152" mass="17611">MSLTRNIISCVVLSCIVFQAMAIEQNKRCVLTQKYTVHVENNLPWSSHAHPLHLHCASKDDDLGYHTLPLFDEFSWSFCENFWDSTLFFCHLWWNSLSGPKYKIFNVFDRSWAARCVSGSCYWAANGDGIQFTGHDPPVNWVKIYDWDNIGV</sequence>
<evidence type="ECO:0000256" key="4">
    <source>
        <dbReference type="ARBA" id="ARBA00022525"/>
    </source>
</evidence>
<dbReference type="InterPro" id="IPR010264">
    <property type="entry name" value="Self-incomp_S1"/>
</dbReference>
<reference evidence="7" key="2">
    <citation type="journal article" date="2024" name="Plant">
        <title>Genomic evolution and insights into agronomic trait innovations of Sesamum species.</title>
        <authorList>
            <person name="Miao H."/>
            <person name="Wang L."/>
            <person name="Qu L."/>
            <person name="Liu H."/>
            <person name="Sun Y."/>
            <person name="Le M."/>
            <person name="Wang Q."/>
            <person name="Wei S."/>
            <person name="Zheng Y."/>
            <person name="Lin W."/>
            <person name="Duan Y."/>
            <person name="Cao H."/>
            <person name="Xiong S."/>
            <person name="Wang X."/>
            <person name="Wei L."/>
            <person name="Li C."/>
            <person name="Ma Q."/>
            <person name="Ju M."/>
            <person name="Zhao R."/>
            <person name="Li G."/>
            <person name="Mu C."/>
            <person name="Tian Q."/>
            <person name="Mei H."/>
            <person name="Zhang T."/>
            <person name="Gao T."/>
            <person name="Zhang H."/>
        </authorList>
    </citation>
    <scope>NUCLEOTIDE SEQUENCE</scope>
    <source>
        <strain evidence="7">KEN1</strain>
    </source>
</reference>
<evidence type="ECO:0000313" key="7">
    <source>
        <dbReference type="EMBL" id="KAL0452042.1"/>
    </source>
</evidence>
<keyword evidence="4 6" id="KW-0964">Secreted</keyword>
<dbReference type="Pfam" id="PF05938">
    <property type="entry name" value="Self-incomp_S1"/>
    <property type="match status" value="1"/>
</dbReference>
<dbReference type="PANTHER" id="PTHR31232:SF61">
    <property type="entry name" value="S-PROTEIN HOMOLOG"/>
    <property type="match status" value="1"/>
</dbReference>
<feature type="chain" id="PRO_5043096669" description="S-protein homolog" evidence="6">
    <location>
        <begin position="23"/>
        <end position="152"/>
    </location>
</feature>
<organism evidence="7">
    <name type="scientific">Sesamum latifolium</name>
    <dbReference type="NCBI Taxonomy" id="2727402"/>
    <lineage>
        <taxon>Eukaryota</taxon>
        <taxon>Viridiplantae</taxon>
        <taxon>Streptophyta</taxon>
        <taxon>Embryophyta</taxon>
        <taxon>Tracheophyta</taxon>
        <taxon>Spermatophyta</taxon>
        <taxon>Magnoliopsida</taxon>
        <taxon>eudicotyledons</taxon>
        <taxon>Gunneridae</taxon>
        <taxon>Pentapetalae</taxon>
        <taxon>asterids</taxon>
        <taxon>lamiids</taxon>
        <taxon>Lamiales</taxon>
        <taxon>Pedaliaceae</taxon>
        <taxon>Sesamum</taxon>
    </lineage>
</organism>
<name>A0AAW2XGS3_9LAMI</name>
<comment type="subcellular location">
    <subcellularLocation>
        <location evidence="1 6">Secreted</location>
    </subcellularLocation>
</comment>
<comment type="caution">
    <text evidence="7">The sequence shown here is derived from an EMBL/GenBank/DDBJ whole genome shotgun (WGS) entry which is preliminary data.</text>
</comment>
<keyword evidence="3 6" id="KW-0713">Self-incompatibility</keyword>
<dbReference type="AlphaFoldDB" id="A0AAW2XGS3"/>
<feature type="signal peptide" evidence="6">
    <location>
        <begin position="1"/>
        <end position="22"/>
    </location>
</feature>
<dbReference type="GO" id="GO:0005576">
    <property type="term" value="C:extracellular region"/>
    <property type="evidence" value="ECO:0007669"/>
    <property type="project" value="UniProtKB-SubCell"/>
</dbReference>
<evidence type="ECO:0000256" key="2">
    <source>
        <dbReference type="ARBA" id="ARBA00005581"/>
    </source>
</evidence>
<evidence type="ECO:0000256" key="6">
    <source>
        <dbReference type="RuleBase" id="RU367044"/>
    </source>
</evidence>
<gene>
    <name evidence="7" type="ORF">Slati_1182300</name>
</gene>
<evidence type="ECO:0000256" key="5">
    <source>
        <dbReference type="ARBA" id="ARBA00022729"/>
    </source>
</evidence>
<dbReference type="PANTHER" id="PTHR31232">
    <property type="match status" value="1"/>
</dbReference>
<evidence type="ECO:0000256" key="3">
    <source>
        <dbReference type="ARBA" id="ARBA00022471"/>
    </source>
</evidence>
<dbReference type="EMBL" id="JACGWN010000004">
    <property type="protein sequence ID" value="KAL0452042.1"/>
    <property type="molecule type" value="Genomic_DNA"/>
</dbReference>
<reference evidence="7" key="1">
    <citation type="submission" date="2020-06" db="EMBL/GenBank/DDBJ databases">
        <authorList>
            <person name="Li T."/>
            <person name="Hu X."/>
            <person name="Zhang T."/>
            <person name="Song X."/>
            <person name="Zhang H."/>
            <person name="Dai N."/>
            <person name="Sheng W."/>
            <person name="Hou X."/>
            <person name="Wei L."/>
        </authorList>
    </citation>
    <scope>NUCLEOTIDE SEQUENCE</scope>
    <source>
        <strain evidence="7">KEN1</strain>
        <tissue evidence="7">Leaf</tissue>
    </source>
</reference>
<keyword evidence="5 6" id="KW-0732">Signal</keyword>
<evidence type="ECO:0000256" key="1">
    <source>
        <dbReference type="ARBA" id="ARBA00004613"/>
    </source>
</evidence>
<proteinExistence type="inferred from homology"/>
<comment type="similarity">
    <text evidence="2 6">Belongs to the plant self-incompatibility (S1) protein family.</text>
</comment>
<protein>
    <recommendedName>
        <fullName evidence="6">S-protein homolog</fullName>
    </recommendedName>
</protein>
<accession>A0AAW2XGS3</accession>